<gene>
    <name evidence="3" type="ORF">HG543_51215</name>
</gene>
<evidence type="ECO:0000313" key="4">
    <source>
        <dbReference type="Proteomes" id="UP000518300"/>
    </source>
</evidence>
<accession>A0A848LZW8</accession>
<protein>
    <submittedName>
        <fullName evidence="3">Uncharacterized protein</fullName>
    </submittedName>
</protein>
<feature type="transmembrane region" description="Helical" evidence="2">
    <location>
        <begin position="169"/>
        <end position="188"/>
    </location>
</feature>
<dbReference type="AlphaFoldDB" id="A0A848LZW8"/>
<name>A0A848LZW8_9BACT</name>
<proteinExistence type="predicted"/>
<keyword evidence="2" id="KW-0812">Transmembrane</keyword>
<keyword evidence="2" id="KW-0472">Membrane</keyword>
<sequence>MKQLRSLALFCVLIPGVGLSREVASSTAPRPEATSEAPAGTPSVPAADAPLRQDRSPEESPPPSVSSIAEDGSGEGTRRVLTELLVGGGGVVLGTLAGEALSGGSFTNCGRCEDDNHPMVRLGAGLGAGLGVYAAGSFMGGKGSFWATMTGAGLGAGTGYLLFRNSEYPIPLSSLVVLLPLGGAIVGYEISSARGDDSPPSQRAEAPRLIPVAGSTRDGGLLGGLVGRF</sequence>
<dbReference type="RefSeq" id="WP_169352287.1">
    <property type="nucleotide sequence ID" value="NZ_JABBJJ010000547.1"/>
</dbReference>
<organism evidence="3 4">
    <name type="scientific">Pyxidicoccus fallax</name>
    <dbReference type="NCBI Taxonomy" id="394095"/>
    <lineage>
        <taxon>Bacteria</taxon>
        <taxon>Pseudomonadati</taxon>
        <taxon>Myxococcota</taxon>
        <taxon>Myxococcia</taxon>
        <taxon>Myxococcales</taxon>
        <taxon>Cystobacterineae</taxon>
        <taxon>Myxococcaceae</taxon>
        <taxon>Pyxidicoccus</taxon>
    </lineage>
</organism>
<evidence type="ECO:0000256" key="1">
    <source>
        <dbReference type="SAM" id="MobiDB-lite"/>
    </source>
</evidence>
<feature type="region of interest" description="Disordered" evidence="1">
    <location>
        <begin position="21"/>
        <end position="74"/>
    </location>
</feature>
<evidence type="ECO:0000313" key="3">
    <source>
        <dbReference type="EMBL" id="NMO23179.1"/>
    </source>
</evidence>
<keyword evidence="2" id="KW-1133">Transmembrane helix</keyword>
<feature type="transmembrane region" description="Helical" evidence="2">
    <location>
        <begin position="119"/>
        <end position="138"/>
    </location>
</feature>
<reference evidence="3 4" key="1">
    <citation type="submission" date="2020-04" db="EMBL/GenBank/DDBJ databases">
        <title>Draft genome of Pyxidicoccus fallax type strain.</title>
        <authorList>
            <person name="Whitworth D.E."/>
        </authorList>
    </citation>
    <scope>NUCLEOTIDE SEQUENCE [LARGE SCALE GENOMIC DNA]</scope>
    <source>
        <strain evidence="3 4">DSM 14698</strain>
    </source>
</reference>
<comment type="caution">
    <text evidence="3">The sequence shown here is derived from an EMBL/GenBank/DDBJ whole genome shotgun (WGS) entry which is preliminary data.</text>
</comment>
<evidence type="ECO:0000256" key="2">
    <source>
        <dbReference type="SAM" id="Phobius"/>
    </source>
</evidence>
<dbReference type="Proteomes" id="UP000518300">
    <property type="component" value="Unassembled WGS sequence"/>
</dbReference>
<keyword evidence="4" id="KW-1185">Reference proteome</keyword>
<dbReference type="EMBL" id="JABBJJ010000547">
    <property type="protein sequence ID" value="NMO23179.1"/>
    <property type="molecule type" value="Genomic_DNA"/>
</dbReference>
<feature type="transmembrane region" description="Helical" evidence="2">
    <location>
        <begin position="145"/>
        <end position="163"/>
    </location>
</feature>